<dbReference type="GeneID" id="8619901"/>
<dbReference type="Gene3D" id="3.40.50.410">
    <property type="entry name" value="von Willebrand factor, type A domain"/>
    <property type="match status" value="1"/>
</dbReference>
<dbReference type="InParanoid" id="Q86I68"/>
<dbReference type="Pfam" id="PF00092">
    <property type="entry name" value="VWA"/>
    <property type="match status" value="1"/>
</dbReference>
<proteinExistence type="predicted"/>
<dbReference type="PANTHER" id="PTHR14241">
    <property type="entry name" value="INTERFERON-INDUCED PROTEIN 44"/>
    <property type="match status" value="1"/>
</dbReference>
<dbReference type="Gene3D" id="3.40.50.300">
    <property type="entry name" value="P-loop containing nucleotide triphosphate hydrolases"/>
    <property type="match status" value="1"/>
</dbReference>
<dbReference type="HOGENOM" id="CLU_399251_0_0_1"/>
<dbReference type="VEuPathDB" id="AmoebaDB:DDB_G0275033"/>
<accession>Q553W0</accession>
<name>Q86I68_DICDI</name>
<dbReference type="AlphaFoldDB" id="Q86I68"/>
<evidence type="ECO:0000259" key="1">
    <source>
        <dbReference type="Pfam" id="PF00092"/>
    </source>
</evidence>
<evidence type="ECO:0000313" key="2">
    <source>
        <dbReference type="EMBL" id="EAL69797.1"/>
    </source>
</evidence>
<dbReference type="SUPFAM" id="SSF53300">
    <property type="entry name" value="vWA-like"/>
    <property type="match status" value="1"/>
</dbReference>
<dbReference type="SUPFAM" id="SSF52540">
    <property type="entry name" value="P-loop containing nucleoside triphosphate hydrolases"/>
    <property type="match status" value="1"/>
</dbReference>
<dbReference type="eggNOG" id="ENOG502RI33">
    <property type="taxonomic scope" value="Eukaryota"/>
</dbReference>
<evidence type="ECO:0000313" key="3">
    <source>
        <dbReference type="Proteomes" id="UP000002195"/>
    </source>
</evidence>
<comment type="caution">
    <text evidence="2">The sequence shown here is derived from an EMBL/GenBank/DDBJ whole genome shotgun (WGS) entry which is preliminary data.</text>
</comment>
<dbReference type="InterPro" id="IPR036465">
    <property type="entry name" value="vWFA_dom_sf"/>
</dbReference>
<gene>
    <name evidence="2" type="ORF">DDB_G0275033</name>
</gene>
<dbReference type="FunCoup" id="Q86I68">
    <property type="interactions" value="99"/>
</dbReference>
<sequence length="690" mass="78628">MNIQRQALKTEIKSLQNVESDKLYFSILVENTLNMALYNVSIKTFIQNLQKTQKESEIQIITYNEEVLQIFEFDQQPILLRDSIKEIKFSKTSNQANFGLALQECYKNIESFRSDTSISNIIIFSSGISSDDSSDGLVEIMSLENNFIYGIAGCGEEGVKNLQTLLPDIVVIPFSKNPSKDISNLLKSSDLNSEQGSSINCPINIEVFPHSNETQSIKDDLYLDIVLKPDGNTSCIPSGSKIKFLPSKYYSGYTIQIKNDILFGHPYEETIRLDYKKGQIEKSQYQNFPSHIEFNIELFNDKENIIEGFIWLNICYFLGDLKSKYRVSIGVEGGIGNGKSTCLNGFVNLFNPTFDFVEYFIANRSNGDHVTRSVDCTSLKEILQSKYDIHPVQESFKDIDIVWTDTWGFVDTDVELKHKAEGRIHHGTSKNDCLIQLPNEEYRIDCFIFVVSIRNFNDATAMSKIEKKIQEVIKVGITPLMAITFVDSLTKNVFQELLNKVNELSIQKSNTFIINNYTENETTKDISKDIQYLRLLTKAVQLCKIKNEKDLITQSKNQNQNLAPSKSNETSFLQSTINNIISPIKHTTTKQPIFSIEPKTITVTIDIIQDINSEKFLQTFEIEAILDHTFLELKDILRNEIDPNINISDWNLTKENGTILLDSSKLSSICKNLTIDSIKLVLKKKEKLIN</sequence>
<dbReference type="Proteomes" id="UP000002195">
    <property type="component" value="Unassembled WGS sequence"/>
</dbReference>
<dbReference type="OMA" id="FIWLNIC"/>
<dbReference type="PANTHER" id="PTHR14241:SF32">
    <property type="entry name" value="VWFA DOMAIN-CONTAINING PROTEIN-RELATED"/>
    <property type="match status" value="1"/>
</dbReference>
<dbReference type="PaxDb" id="44689-DDB0234029"/>
<dbReference type="RefSeq" id="XP_643851.1">
    <property type="nucleotide sequence ID" value="XM_638759.1"/>
</dbReference>
<dbReference type="EMBL" id="AAFI02000013">
    <property type="protein sequence ID" value="EAL69797.1"/>
    <property type="molecule type" value="Genomic_DNA"/>
</dbReference>
<dbReference type="InterPro" id="IPR002035">
    <property type="entry name" value="VWF_A"/>
</dbReference>
<organism evidence="2 3">
    <name type="scientific">Dictyostelium discoideum</name>
    <name type="common">Social amoeba</name>
    <dbReference type="NCBI Taxonomy" id="44689"/>
    <lineage>
        <taxon>Eukaryota</taxon>
        <taxon>Amoebozoa</taxon>
        <taxon>Evosea</taxon>
        <taxon>Eumycetozoa</taxon>
        <taxon>Dictyostelia</taxon>
        <taxon>Dictyosteliales</taxon>
        <taxon>Dictyosteliaceae</taxon>
        <taxon>Dictyostelium</taxon>
    </lineage>
</organism>
<accession>Q86I68</accession>
<dbReference type="KEGG" id="ddi:DDB_G0275033"/>
<keyword evidence="3" id="KW-1185">Reference proteome</keyword>
<dbReference type="dictyBase" id="DDB_G0275033"/>
<feature type="domain" description="VWFA" evidence="1">
    <location>
        <begin position="41"/>
        <end position="163"/>
    </location>
</feature>
<dbReference type="PhylomeDB" id="Q86I68"/>
<reference evidence="2 3" key="1">
    <citation type="journal article" date="2005" name="Nature">
        <title>The genome of the social amoeba Dictyostelium discoideum.</title>
        <authorList>
            <consortium name="The Dictyostelium discoideum Sequencing Consortium"/>
            <person name="Eichinger L."/>
            <person name="Pachebat J.A."/>
            <person name="Glockner G."/>
            <person name="Rajandream M.A."/>
            <person name="Sucgang R."/>
            <person name="Berriman M."/>
            <person name="Song J."/>
            <person name="Olsen R."/>
            <person name="Szafranski K."/>
            <person name="Xu Q."/>
            <person name="Tunggal B."/>
            <person name="Kummerfeld S."/>
            <person name="Madera M."/>
            <person name="Konfortov B.A."/>
            <person name="Rivero F."/>
            <person name="Bankier A.T."/>
            <person name="Lehmann R."/>
            <person name="Hamlin N."/>
            <person name="Davies R."/>
            <person name="Gaudet P."/>
            <person name="Fey P."/>
            <person name="Pilcher K."/>
            <person name="Chen G."/>
            <person name="Saunders D."/>
            <person name="Sodergren E."/>
            <person name="Davis P."/>
            <person name="Kerhornou A."/>
            <person name="Nie X."/>
            <person name="Hall N."/>
            <person name="Anjard C."/>
            <person name="Hemphill L."/>
            <person name="Bason N."/>
            <person name="Farbrother P."/>
            <person name="Desany B."/>
            <person name="Just E."/>
            <person name="Morio T."/>
            <person name="Rost R."/>
            <person name="Churcher C."/>
            <person name="Cooper J."/>
            <person name="Haydock S."/>
            <person name="van Driessche N."/>
            <person name="Cronin A."/>
            <person name="Goodhead I."/>
            <person name="Muzny D."/>
            <person name="Mourier T."/>
            <person name="Pain A."/>
            <person name="Lu M."/>
            <person name="Harper D."/>
            <person name="Lindsay R."/>
            <person name="Hauser H."/>
            <person name="James K."/>
            <person name="Quiles M."/>
            <person name="Madan Babu M."/>
            <person name="Saito T."/>
            <person name="Buchrieser C."/>
            <person name="Wardroper A."/>
            <person name="Felder M."/>
            <person name="Thangavelu M."/>
            <person name="Johnson D."/>
            <person name="Knights A."/>
            <person name="Loulseged H."/>
            <person name="Mungall K."/>
            <person name="Oliver K."/>
            <person name="Price C."/>
            <person name="Quail M.A."/>
            <person name="Urushihara H."/>
            <person name="Hernandez J."/>
            <person name="Rabbinowitsch E."/>
            <person name="Steffen D."/>
            <person name="Sanders M."/>
            <person name="Ma J."/>
            <person name="Kohara Y."/>
            <person name="Sharp S."/>
            <person name="Simmonds M."/>
            <person name="Spiegler S."/>
            <person name="Tivey A."/>
            <person name="Sugano S."/>
            <person name="White B."/>
            <person name="Walker D."/>
            <person name="Woodward J."/>
            <person name="Winckler T."/>
            <person name="Tanaka Y."/>
            <person name="Shaulsky G."/>
            <person name="Schleicher M."/>
            <person name="Weinstock G."/>
            <person name="Rosenthal A."/>
            <person name="Cox E.C."/>
            <person name="Chisholm R.L."/>
            <person name="Gibbs R."/>
            <person name="Loomis W.F."/>
            <person name="Platzer M."/>
            <person name="Kay R.R."/>
            <person name="Williams J."/>
            <person name="Dear P.H."/>
            <person name="Noegel A.A."/>
            <person name="Barrell B."/>
            <person name="Kuspa A."/>
        </authorList>
    </citation>
    <scope>NUCLEOTIDE SEQUENCE [LARGE SCALE GENOMIC DNA]</scope>
    <source>
        <strain evidence="2 3">AX4</strain>
    </source>
</reference>
<protein>
    <recommendedName>
        <fullName evidence="1">VWFA domain-containing protein</fullName>
    </recommendedName>
</protein>
<dbReference type="InterPro" id="IPR027417">
    <property type="entry name" value="P-loop_NTPase"/>
</dbReference>